<dbReference type="EMBL" id="JBFPJR010000023">
    <property type="protein sequence ID" value="MEX0428607.1"/>
    <property type="molecule type" value="Genomic_DNA"/>
</dbReference>
<comment type="caution">
    <text evidence="2">The sequence shown here is derived from an EMBL/GenBank/DDBJ whole genome shotgun (WGS) entry which is preliminary data.</text>
</comment>
<feature type="region of interest" description="Disordered" evidence="1">
    <location>
        <begin position="1"/>
        <end position="106"/>
    </location>
</feature>
<evidence type="ECO:0000313" key="2">
    <source>
        <dbReference type="EMBL" id="MEX0428607.1"/>
    </source>
</evidence>
<name>A0ABV3T095_9ACTN</name>
<dbReference type="RefSeq" id="WP_367994578.1">
    <property type="nucleotide sequence ID" value="NZ_JBFPJR010000023.1"/>
</dbReference>
<accession>A0ABV3T095</accession>
<evidence type="ECO:0000313" key="3">
    <source>
        <dbReference type="Proteomes" id="UP001556631"/>
    </source>
</evidence>
<gene>
    <name evidence="2" type="ORF">AB3X52_13330</name>
</gene>
<keyword evidence="3" id="KW-1185">Reference proteome</keyword>
<evidence type="ECO:0000256" key="1">
    <source>
        <dbReference type="SAM" id="MobiDB-lite"/>
    </source>
</evidence>
<feature type="compositionally biased region" description="Polar residues" evidence="1">
    <location>
        <begin position="14"/>
        <end position="33"/>
    </location>
</feature>
<dbReference type="Proteomes" id="UP001556631">
    <property type="component" value="Unassembled WGS sequence"/>
</dbReference>
<protein>
    <submittedName>
        <fullName evidence="2">Uncharacterized protein</fullName>
    </submittedName>
</protein>
<proteinExistence type="predicted"/>
<organism evidence="2 3">
    <name type="scientific">Nocardioides eburneus</name>
    <dbReference type="NCBI Taxonomy" id="3231482"/>
    <lineage>
        <taxon>Bacteria</taxon>
        <taxon>Bacillati</taxon>
        <taxon>Actinomycetota</taxon>
        <taxon>Actinomycetes</taxon>
        <taxon>Propionibacteriales</taxon>
        <taxon>Nocardioidaceae</taxon>
        <taxon>Nocardioides</taxon>
    </lineage>
</organism>
<reference evidence="2 3" key="1">
    <citation type="submission" date="2024-07" db="EMBL/GenBank/DDBJ databases">
        <authorList>
            <person name="Lee S."/>
            <person name="Kang M."/>
        </authorList>
    </citation>
    <scope>NUCLEOTIDE SEQUENCE [LARGE SCALE GENOMIC DNA]</scope>
    <source>
        <strain evidence="2 3">DS6</strain>
    </source>
</reference>
<sequence length="119" mass="12279">MTANRVSLTEGYTGAQQKNNQIGDEANNANSTAKKQHGHTETFLAANKGALASQGGNGSTATANSFEAGSRLHGANAEGSTQFLRQTAAHEESASQTQGTESRTAQTAAMDLAAKINKI</sequence>
<feature type="compositionally biased region" description="Polar residues" evidence="1">
    <location>
        <begin position="94"/>
        <end position="106"/>
    </location>
</feature>